<dbReference type="Pfam" id="PF00072">
    <property type="entry name" value="Response_reg"/>
    <property type="match status" value="1"/>
</dbReference>
<keyword evidence="1 3" id="KW-0597">Phosphoprotein</keyword>
<dbReference type="Gene3D" id="3.40.50.2300">
    <property type="match status" value="1"/>
</dbReference>
<dbReference type="PROSITE" id="PS50043">
    <property type="entry name" value="HTH_LUXR_2"/>
    <property type="match status" value="1"/>
</dbReference>
<evidence type="ECO:0000259" key="6">
    <source>
        <dbReference type="PROSITE" id="PS50110"/>
    </source>
</evidence>
<feature type="modified residue" description="4-aspartylphosphate" evidence="3">
    <location>
        <position position="89"/>
    </location>
</feature>
<dbReference type="SMART" id="SM00421">
    <property type="entry name" value="HTH_LUXR"/>
    <property type="match status" value="1"/>
</dbReference>
<protein>
    <submittedName>
        <fullName evidence="7">Response regulator transcription factor</fullName>
    </submittedName>
    <submittedName>
        <fullName evidence="8">Two component transcriptional regulator, LuxR family</fullName>
    </submittedName>
</protein>
<dbReference type="PRINTS" id="PR00038">
    <property type="entry name" value="HTHLUXR"/>
</dbReference>
<dbReference type="Proteomes" id="UP000198549">
    <property type="component" value="Chromosome I"/>
</dbReference>
<feature type="domain" description="Response regulatory" evidence="6">
    <location>
        <begin position="36"/>
        <end position="157"/>
    </location>
</feature>
<organism evidence="8 9">
    <name type="scientific">Pseudomonas reinekei</name>
    <dbReference type="NCBI Taxonomy" id="395598"/>
    <lineage>
        <taxon>Bacteria</taxon>
        <taxon>Pseudomonadati</taxon>
        <taxon>Pseudomonadota</taxon>
        <taxon>Gammaproteobacteria</taxon>
        <taxon>Pseudomonadales</taxon>
        <taxon>Pseudomonadaceae</taxon>
        <taxon>Pseudomonas</taxon>
    </lineage>
</organism>
<gene>
    <name evidence="7" type="ORF">F7R15_01160</name>
    <name evidence="8" type="ORF">SAMN04490202_5673</name>
</gene>
<reference evidence="7 10" key="2">
    <citation type="submission" date="2019-09" db="EMBL/GenBank/DDBJ databases">
        <title>Draft genome sequences of 48 bacterial type strains from the CCUG.</title>
        <authorList>
            <person name="Tunovic T."/>
            <person name="Pineiro-Iglesias B."/>
            <person name="Unosson C."/>
            <person name="Inganas E."/>
            <person name="Ohlen M."/>
            <person name="Cardew S."/>
            <person name="Jensie-Markopoulos S."/>
            <person name="Salva-Serra F."/>
            <person name="Jaen-Luchoro D."/>
            <person name="Karlsson R."/>
            <person name="Svensson-Stadler L."/>
            <person name="Chun J."/>
            <person name="Moore E."/>
        </authorList>
    </citation>
    <scope>NUCLEOTIDE SEQUENCE [LARGE SCALE GENOMIC DNA]</scope>
    <source>
        <strain evidence="7 10">CCUG 53116</strain>
    </source>
</reference>
<keyword evidence="2" id="KW-0238">DNA-binding</keyword>
<evidence type="ECO:0000256" key="1">
    <source>
        <dbReference type="ARBA" id="ARBA00022553"/>
    </source>
</evidence>
<sequence>MNPDQSLHTSMRSSSRTSACHDTSPSHRHRPNTVLRIILADDHPVVLSGIEVVLSPASEPTFTVVAKAHTADELIGLLVCTPCDLLITDYSMPYGEFPDGLALMGYLKRHFEHLPVIVMTMLRNPSLLQALLNAGVRGLFDKRSPLSELKRAVQRVASGRQHLCPGFAEALQAQMLSSTGSDLPSVNLSERELEVVRLFVQGLSGRQIAAQLNRSEKTISRQKRTAMDKLGLDHDGGLVEFARVSGLWN</sequence>
<evidence type="ECO:0000313" key="10">
    <source>
        <dbReference type="Proteomes" id="UP000460142"/>
    </source>
</evidence>
<dbReference type="Gene3D" id="1.10.10.10">
    <property type="entry name" value="Winged helix-like DNA-binding domain superfamily/Winged helix DNA-binding domain"/>
    <property type="match status" value="1"/>
</dbReference>
<evidence type="ECO:0000313" key="8">
    <source>
        <dbReference type="EMBL" id="SDP70123.1"/>
    </source>
</evidence>
<dbReference type="GO" id="GO:0000160">
    <property type="term" value="P:phosphorelay signal transduction system"/>
    <property type="evidence" value="ECO:0007669"/>
    <property type="project" value="InterPro"/>
</dbReference>
<dbReference type="EMBL" id="LT629709">
    <property type="protein sequence ID" value="SDP70123.1"/>
    <property type="molecule type" value="Genomic_DNA"/>
</dbReference>
<dbReference type="SMART" id="SM00448">
    <property type="entry name" value="REC"/>
    <property type="match status" value="1"/>
</dbReference>
<dbReference type="InterPro" id="IPR016032">
    <property type="entry name" value="Sig_transdc_resp-reg_C-effctor"/>
</dbReference>
<feature type="compositionally biased region" description="Polar residues" evidence="4">
    <location>
        <begin position="1"/>
        <end position="23"/>
    </location>
</feature>
<dbReference type="CDD" id="cd17535">
    <property type="entry name" value="REC_NarL-like"/>
    <property type="match status" value="1"/>
</dbReference>
<dbReference type="SUPFAM" id="SSF52172">
    <property type="entry name" value="CheY-like"/>
    <property type="match status" value="1"/>
</dbReference>
<reference evidence="8 9" key="1">
    <citation type="submission" date="2016-10" db="EMBL/GenBank/DDBJ databases">
        <authorList>
            <person name="de Groot N.N."/>
        </authorList>
    </citation>
    <scope>NUCLEOTIDE SEQUENCE [LARGE SCALE GENOMIC DNA]</scope>
    <source>
        <strain evidence="8 9">BS3776</strain>
    </source>
</reference>
<evidence type="ECO:0000256" key="3">
    <source>
        <dbReference type="PROSITE-ProRule" id="PRU00169"/>
    </source>
</evidence>
<dbReference type="InterPro" id="IPR001789">
    <property type="entry name" value="Sig_transdc_resp-reg_receiver"/>
</dbReference>
<dbReference type="Pfam" id="PF00196">
    <property type="entry name" value="GerE"/>
    <property type="match status" value="1"/>
</dbReference>
<dbReference type="OrthoDB" id="4313922at2"/>
<evidence type="ECO:0000313" key="7">
    <source>
        <dbReference type="EMBL" id="KAB0488503.1"/>
    </source>
</evidence>
<dbReference type="SUPFAM" id="SSF46894">
    <property type="entry name" value="C-terminal effector domain of the bipartite response regulators"/>
    <property type="match status" value="1"/>
</dbReference>
<dbReference type="GO" id="GO:0003677">
    <property type="term" value="F:DNA binding"/>
    <property type="evidence" value="ECO:0007669"/>
    <property type="project" value="UniProtKB-KW"/>
</dbReference>
<dbReference type="PROSITE" id="PS50110">
    <property type="entry name" value="RESPONSE_REGULATORY"/>
    <property type="match status" value="1"/>
</dbReference>
<dbReference type="InterPro" id="IPR011006">
    <property type="entry name" value="CheY-like_superfamily"/>
</dbReference>
<evidence type="ECO:0000256" key="2">
    <source>
        <dbReference type="ARBA" id="ARBA00023125"/>
    </source>
</evidence>
<feature type="domain" description="HTH luxR-type" evidence="5">
    <location>
        <begin position="181"/>
        <end position="246"/>
    </location>
</feature>
<dbReference type="InterPro" id="IPR039420">
    <property type="entry name" value="WalR-like"/>
</dbReference>
<evidence type="ECO:0000313" key="9">
    <source>
        <dbReference type="Proteomes" id="UP000198549"/>
    </source>
</evidence>
<dbReference type="InterPro" id="IPR058245">
    <property type="entry name" value="NreC/VraR/RcsB-like_REC"/>
</dbReference>
<dbReference type="CDD" id="cd06170">
    <property type="entry name" value="LuxR_C_like"/>
    <property type="match status" value="1"/>
</dbReference>
<dbReference type="InterPro" id="IPR000792">
    <property type="entry name" value="Tscrpt_reg_LuxR_C"/>
</dbReference>
<dbReference type="GO" id="GO:0006355">
    <property type="term" value="P:regulation of DNA-templated transcription"/>
    <property type="evidence" value="ECO:0007669"/>
    <property type="project" value="InterPro"/>
</dbReference>
<accession>A0A1H0UVD4</accession>
<dbReference type="PANTHER" id="PTHR43214">
    <property type="entry name" value="TWO-COMPONENT RESPONSE REGULATOR"/>
    <property type="match status" value="1"/>
</dbReference>
<dbReference type="EMBL" id="VZPS01000001">
    <property type="protein sequence ID" value="KAB0488503.1"/>
    <property type="molecule type" value="Genomic_DNA"/>
</dbReference>
<dbReference type="PANTHER" id="PTHR43214:SF17">
    <property type="entry name" value="TRANSCRIPTIONAL REGULATORY PROTEIN RCSB"/>
    <property type="match status" value="1"/>
</dbReference>
<dbReference type="Proteomes" id="UP000460142">
    <property type="component" value="Unassembled WGS sequence"/>
</dbReference>
<dbReference type="InterPro" id="IPR036388">
    <property type="entry name" value="WH-like_DNA-bd_sf"/>
</dbReference>
<evidence type="ECO:0000256" key="4">
    <source>
        <dbReference type="SAM" id="MobiDB-lite"/>
    </source>
</evidence>
<name>A0A1H0UVD4_PSERE</name>
<dbReference type="AlphaFoldDB" id="A0A1H0UVD4"/>
<proteinExistence type="predicted"/>
<evidence type="ECO:0000259" key="5">
    <source>
        <dbReference type="PROSITE" id="PS50043"/>
    </source>
</evidence>
<feature type="region of interest" description="Disordered" evidence="4">
    <location>
        <begin position="1"/>
        <end position="29"/>
    </location>
</feature>